<name>A0A8J3B0D4_9BURK</name>
<proteinExistence type="predicted"/>
<dbReference type="InterPro" id="IPR036097">
    <property type="entry name" value="HisK_dim/P_sf"/>
</dbReference>
<dbReference type="PANTHER" id="PTHR45436">
    <property type="entry name" value="SENSOR HISTIDINE KINASE YKOH"/>
    <property type="match status" value="1"/>
</dbReference>
<dbReference type="InterPro" id="IPR005467">
    <property type="entry name" value="His_kinase_dom"/>
</dbReference>
<dbReference type="Pfam" id="PF02518">
    <property type="entry name" value="HATPase_c"/>
    <property type="match status" value="1"/>
</dbReference>
<dbReference type="EMBL" id="BMDI01000003">
    <property type="protein sequence ID" value="GGI21121.1"/>
    <property type="molecule type" value="Genomic_DNA"/>
</dbReference>
<dbReference type="InterPro" id="IPR003660">
    <property type="entry name" value="HAMP_dom"/>
</dbReference>
<dbReference type="Gene3D" id="3.30.565.10">
    <property type="entry name" value="Histidine kinase-like ATPase, C-terminal domain"/>
    <property type="match status" value="1"/>
</dbReference>
<evidence type="ECO:0000256" key="6">
    <source>
        <dbReference type="ARBA" id="ARBA00022692"/>
    </source>
</evidence>
<evidence type="ECO:0000259" key="12">
    <source>
        <dbReference type="PROSITE" id="PS50109"/>
    </source>
</evidence>
<keyword evidence="4" id="KW-0597">Phosphoprotein</keyword>
<evidence type="ECO:0000256" key="11">
    <source>
        <dbReference type="SAM" id="Phobius"/>
    </source>
</evidence>
<keyword evidence="5" id="KW-0808">Transferase</keyword>
<dbReference type="SUPFAM" id="SSF55874">
    <property type="entry name" value="ATPase domain of HSP90 chaperone/DNA topoisomerase II/histidine kinase"/>
    <property type="match status" value="1"/>
</dbReference>
<keyword evidence="15" id="KW-1185">Reference proteome</keyword>
<gene>
    <name evidence="14" type="ORF">GCM10008066_27480</name>
</gene>
<dbReference type="Gene3D" id="6.10.340.10">
    <property type="match status" value="1"/>
</dbReference>
<keyword evidence="8 11" id="KW-1133">Transmembrane helix</keyword>
<evidence type="ECO:0000256" key="3">
    <source>
        <dbReference type="ARBA" id="ARBA00012438"/>
    </source>
</evidence>
<evidence type="ECO:0000313" key="15">
    <source>
        <dbReference type="Proteomes" id="UP000642180"/>
    </source>
</evidence>
<dbReference type="GO" id="GO:0000155">
    <property type="term" value="F:phosphorelay sensor kinase activity"/>
    <property type="evidence" value="ECO:0007669"/>
    <property type="project" value="InterPro"/>
</dbReference>
<feature type="transmembrane region" description="Helical" evidence="11">
    <location>
        <begin position="12"/>
        <end position="35"/>
    </location>
</feature>
<dbReference type="InterPro" id="IPR004358">
    <property type="entry name" value="Sig_transdc_His_kin-like_C"/>
</dbReference>
<evidence type="ECO:0000256" key="5">
    <source>
        <dbReference type="ARBA" id="ARBA00022679"/>
    </source>
</evidence>
<dbReference type="EC" id="2.7.13.3" evidence="3"/>
<reference evidence="15" key="1">
    <citation type="journal article" date="2019" name="Int. J. Syst. Evol. Microbiol.">
        <title>The Global Catalogue of Microorganisms (GCM) 10K type strain sequencing project: providing services to taxonomists for standard genome sequencing and annotation.</title>
        <authorList>
            <consortium name="The Broad Institute Genomics Platform"/>
            <consortium name="The Broad Institute Genome Sequencing Center for Infectious Disease"/>
            <person name="Wu L."/>
            <person name="Ma J."/>
        </authorList>
    </citation>
    <scope>NUCLEOTIDE SEQUENCE [LARGE SCALE GENOMIC DNA]</scope>
    <source>
        <strain evidence="15">CCM 2767</strain>
    </source>
</reference>
<dbReference type="InterPro" id="IPR003661">
    <property type="entry name" value="HisK_dim/P_dom"/>
</dbReference>
<evidence type="ECO:0000256" key="8">
    <source>
        <dbReference type="ARBA" id="ARBA00022989"/>
    </source>
</evidence>
<evidence type="ECO:0000256" key="2">
    <source>
        <dbReference type="ARBA" id="ARBA00004370"/>
    </source>
</evidence>
<dbReference type="SUPFAM" id="SSF158472">
    <property type="entry name" value="HAMP domain-like"/>
    <property type="match status" value="1"/>
</dbReference>
<evidence type="ECO:0000256" key="9">
    <source>
        <dbReference type="ARBA" id="ARBA00023012"/>
    </source>
</evidence>
<evidence type="ECO:0000256" key="10">
    <source>
        <dbReference type="ARBA" id="ARBA00023136"/>
    </source>
</evidence>
<dbReference type="SUPFAM" id="SSF47384">
    <property type="entry name" value="Homodimeric domain of signal transducing histidine kinase"/>
    <property type="match status" value="1"/>
</dbReference>
<dbReference type="InterPro" id="IPR050428">
    <property type="entry name" value="TCS_sensor_his_kinase"/>
</dbReference>
<dbReference type="InterPro" id="IPR036890">
    <property type="entry name" value="HATPase_C_sf"/>
</dbReference>
<evidence type="ECO:0000259" key="13">
    <source>
        <dbReference type="PROSITE" id="PS50885"/>
    </source>
</evidence>
<comment type="caution">
    <text evidence="14">The sequence shown here is derived from an EMBL/GenBank/DDBJ whole genome shotgun (WGS) entry which is preliminary data.</text>
</comment>
<feature type="domain" description="Histidine kinase" evidence="12">
    <location>
        <begin position="243"/>
        <end position="452"/>
    </location>
</feature>
<comment type="catalytic activity">
    <reaction evidence="1">
        <text>ATP + protein L-histidine = ADP + protein N-phospho-L-histidine.</text>
        <dbReference type="EC" id="2.7.13.3"/>
    </reaction>
</comment>
<feature type="transmembrane region" description="Helical" evidence="11">
    <location>
        <begin position="161"/>
        <end position="180"/>
    </location>
</feature>
<dbReference type="PRINTS" id="PR00344">
    <property type="entry name" value="BCTRLSENSOR"/>
</dbReference>
<dbReference type="AlphaFoldDB" id="A0A8J3B0D4"/>
<keyword evidence="7 14" id="KW-0418">Kinase</keyword>
<keyword evidence="9" id="KW-0902">Two-component regulatory system</keyword>
<organism evidence="14 15">
    <name type="scientific">Oxalicibacterium faecigallinarum</name>
    <dbReference type="NCBI Taxonomy" id="573741"/>
    <lineage>
        <taxon>Bacteria</taxon>
        <taxon>Pseudomonadati</taxon>
        <taxon>Pseudomonadota</taxon>
        <taxon>Betaproteobacteria</taxon>
        <taxon>Burkholderiales</taxon>
        <taxon>Oxalobacteraceae</taxon>
        <taxon>Oxalicibacterium</taxon>
    </lineage>
</organism>
<dbReference type="Gene3D" id="1.10.287.130">
    <property type="match status" value="1"/>
</dbReference>
<dbReference type="Proteomes" id="UP000642180">
    <property type="component" value="Unassembled WGS sequence"/>
</dbReference>
<evidence type="ECO:0000256" key="1">
    <source>
        <dbReference type="ARBA" id="ARBA00000085"/>
    </source>
</evidence>
<dbReference type="GO" id="GO:0005886">
    <property type="term" value="C:plasma membrane"/>
    <property type="evidence" value="ECO:0007669"/>
    <property type="project" value="TreeGrafter"/>
</dbReference>
<protein>
    <recommendedName>
        <fullName evidence="3">histidine kinase</fullName>
        <ecNumber evidence="3">2.7.13.3</ecNumber>
    </recommendedName>
</protein>
<dbReference type="RefSeq" id="WP_229726423.1">
    <property type="nucleotide sequence ID" value="NZ_BMDI01000003.1"/>
</dbReference>
<feature type="domain" description="HAMP" evidence="13">
    <location>
        <begin position="182"/>
        <end position="235"/>
    </location>
</feature>
<accession>A0A8J3B0D4</accession>
<dbReference type="CDD" id="cd00082">
    <property type="entry name" value="HisKA"/>
    <property type="match status" value="1"/>
</dbReference>
<dbReference type="PANTHER" id="PTHR45436:SF8">
    <property type="entry name" value="HISTIDINE KINASE"/>
    <property type="match status" value="1"/>
</dbReference>
<dbReference type="SMART" id="SM00387">
    <property type="entry name" value="HATPase_c"/>
    <property type="match status" value="1"/>
</dbReference>
<evidence type="ECO:0000313" key="14">
    <source>
        <dbReference type="EMBL" id="GGI21121.1"/>
    </source>
</evidence>
<dbReference type="Pfam" id="PF00672">
    <property type="entry name" value="HAMP"/>
    <property type="match status" value="1"/>
</dbReference>
<sequence length="453" mass="50859">MKLSFQPRSSAAFRMAFNYSVLLVLSLLILFTIFYMQTVNVLQNRIDRQIISSTNRLLEEYAQDGQPALVKQIRNHFRDDIYSDTEIYLLVNAEGEKIIGNIPAIPPLLQTRKGLAEARVIRNGREARGRMAVETLSDGSRLLVGSDINHQLEIEALFNRAGLIAGLLGLIMSIGGAFLFHRELKLRIAGIQKLVTHVRQGDLSQRLPVAEENDEFSRMNMDINDMLDQQQRLMDGVRHVSNTIAHNLRTPLTRILLRLRKSGQEDPQAREETLRFATREIEELGIMFDKMLNIAEVESGTRRQAFAPIALNDVVADVMELYEPVAEEKGISLHVHFSDTPMILGDRDLLASAVANLIDNAIKYAGQNATVEVSTMSDLHESIISVHDNGPGIPDDDLPHIGRHFYRVDRTRPGYGLGVASIMAIVQLHSGRIVYQNTSPGLMVQMYFKSHTS</sequence>
<keyword evidence="10 11" id="KW-0472">Membrane</keyword>
<comment type="subcellular location">
    <subcellularLocation>
        <location evidence="2">Membrane</location>
    </subcellularLocation>
</comment>
<evidence type="ECO:0000256" key="4">
    <source>
        <dbReference type="ARBA" id="ARBA00022553"/>
    </source>
</evidence>
<dbReference type="CDD" id="cd06225">
    <property type="entry name" value="HAMP"/>
    <property type="match status" value="1"/>
</dbReference>
<dbReference type="PROSITE" id="PS50885">
    <property type="entry name" value="HAMP"/>
    <property type="match status" value="1"/>
</dbReference>
<dbReference type="InterPro" id="IPR003594">
    <property type="entry name" value="HATPase_dom"/>
</dbReference>
<dbReference type="PROSITE" id="PS50109">
    <property type="entry name" value="HIS_KIN"/>
    <property type="match status" value="1"/>
</dbReference>
<keyword evidence="6 11" id="KW-0812">Transmembrane</keyword>
<evidence type="ECO:0000256" key="7">
    <source>
        <dbReference type="ARBA" id="ARBA00022777"/>
    </source>
</evidence>